<evidence type="ECO:0000256" key="1">
    <source>
        <dbReference type="ARBA" id="ARBA00001947"/>
    </source>
</evidence>
<evidence type="ECO:0000313" key="5">
    <source>
        <dbReference type="EMBL" id="MBN0986302.1"/>
    </source>
</evidence>
<dbReference type="SMART" id="SM01154">
    <property type="entry name" value="DUF1704"/>
    <property type="match status" value="1"/>
</dbReference>
<dbReference type="InterPro" id="IPR012548">
    <property type="entry name" value="MATCAP"/>
</dbReference>
<keyword evidence="2" id="KW-0645">Protease</keyword>
<evidence type="ECO:0000256" key="4">
    <source>
        <dbReference type="ARBA" id="ARBA00023049"/>
    </source>
</evidence>
<name>A0ABS2W4G4_9GAMM</name>
<keyword evidence="3" id="KW-0378">Hydrolase</keyword>
<dbReference type="NCBIfam" id="TIGR02421">
    <property type="entry name" value="QEGLA"/>
    <property type="match status" value="1"/>
</dbReference>
<dbReference type="Proteomes" id="UP000760472">
    <property type="component" value="Unassembled WGS sequence"/>
</dbReference>
<keyword evidence="6" id="KW-1185">Reference proteome</keyword>
<proteinExistence type="predicted"/>
<dbReference type="Pfam" id="PF08014">
    <property type="entry name" value="MATCAP"/>
    <property type="match status" value="1"/>
</dbReference>
<evidence type="ECO:0000256" key="3">
    <source>
        <dbReference type="ARBA" id="ARBA00022801"/>
    </source>
</evidence>
<dbReference type="InterPro" id="IPR012656">
    <property type="entry name" value="CHP02421_QEGLA"/>
</dbReference>
<organism evidence="5 6">
    <name type="scientific">Amphritea pacifica</name>
    <dbReference type="NCBI Taxonomy" id="2811233"/>
    <lineage>
        <taxon>Bacteria</taxon>
        <taxon>Pseudomonadati</taxon>
        <taxon>Pseudomonadota</taxon>
        <taxon>Gammaproteobacteria</taxon>
        <taxon>Oceanospirillales</taxon>
        <taxon>Oceanospirillaceae</taxon>
        <taxon>Amphritea</taxon>
    </lineage>
</organism>
<evidence type="ECO:0000313" key="6">
    <source>
        <dbReference type="Proteomes" id="UP000760472"/>
    </source>
</evidence>
<dbReference type="RefSeq" id="WP_205210484.1">
    <property type="nucleotide sequence ID" value="NZ_JAFFZO010000015.1"/>
</dbReference>
<keyword evidence="4" id="KW-0482">Metalloprotease</keyword>
<comment type="cofactor">
    <cofactor evidence="1">
        <name>Zn(2+)</name>
        <dbReference type="ChEBI" id="CHEBI:29105"/>
    </cofactor>
</comment>
<dbReference type="PANTHER" id="PTHR31817">
    <property type="match status" value="1"/>
</dbReference>
<gene>
    <name evidence="5" type="ORF">JW498_02875</name>
</gene>
<comment type="caution">
    <text evidence="5">The sequence shown here is derived from an EMBL/GenBank/DDBJ whole genome shotgun (WGS) entry which is preliminary data.</text>
</comment>
<evidence type="ECO:0000256" key="2">
    <source>
        <dbReference type="ARBA" id="ARBA00022670"/>
    </source>
</evidence>
<reference evidence="5 6" key="1">
    <citation type="submission" date="2021-02" db="EMBL/GenBank/DDBJ databases">
        <title>A novel species of genus Amphritea isolated from a fishpond in China.</title>
        <authorList>
            <person name="Lu H."/>
        </authorList>
    </citation>
    <scope>NUCLEOTIDE SEQUENCE [LARGE SCALE GENOMIC DNA]</scope>
    <source>
        <strain evidence="5 6">RP18W</strain>
    </source>
</reference>
<protein>
    <submittedName>
        <fullName evidence="5">Flavohemoglobin expression-modulating QEGLA motif protein</fullName>
    </submittedName>
</protein>
<dbReference type="PANTHER" id="PTHR31817:SF0">
    <property type="entry name" value="CHROMOSOME UNDETERMINED SCAFFOLD_67, WHOLE GENOME SHOTGUN SEQUENCE"/>
    <property type="match status" value="1"/>
</dbReference>
<accession>A0ABS2W4G4</accession>
<sequence length="379" mass="42628">MSATELITAPLRKLDNELYDLVKGFNILDSVSPVNYRQEKAAFFESSFSRSPAFVYATQKVDSFCLKRSLFNLPVDKLADPELSQLYSDVIESYVDKIDQYKSIGTADFLYESFRYYGEPSEKDIRNANFILHLPDPDPGSNEMLCADEIVSRLEQFAQAEGYEYQIRLEDSMIANALVSGTTVKVNRSASVSETEVDALAHHELGVHLVTTLNARRQPLKILSMGCPVNTMTQEGLAILSEYLAGCMTLPRLKVLALRVLAVESMVEENDFKKTFLFLKEQHNVVDDQAFTITARVYRGGGFTKDYLYLQGLHQMLNAYETRPDFNNLLSGKVSIEHLSVITGLINKGYLLKPELISPAIAHPQDNDAIQKFITHAIK</sequence>
<dbReference type="EMBL" id="JAFFZP010000003">
    <property type="protein sequence ID" value="MBN0986302.1"/>
    <property type="molecule type" value="Genomic_DNA"/>
</dbReference>